<gene>
    <name evidence="2" type="ORF">COCSUDRAFT_45653</name>
</gene>
<protein>
    <submittedName>
        <fullName evidence="2">Uncharacterized protein</fullName>
    </submittedName>
</protein>
<organism evidence="2 3">
    <name type="scientific">Coccomyxa subellipsoidea (strain C-169)</name>
    <name type="common">Green microalga</name>
    <dbReference type="NCBI Taxonomy" id="574566"/>
    <lineage>
        <taxon>Eukaryota</taxon>
        <taxon>Viridiplantae</taxon>
        <taxon>Chlorophyta</taxon>
        <taxon>core chlorophytes</taxon>
        <taxon>Trebouxiophyceae</taxon>
        <taxon>Trebouxiophyceae incertae sedis</taxon>
        <taxon>Coccomyxaceae</taxon>
        <taxon>Coccomyxa</taxon>
        <taxon>Coccomyxa subellipsoidea</taxon>
    </lineage>
</organism>
<dbReference type="GeneID" id="17035977"/>
<dbReference type="RefSeq" id="XP_005642569.1">
    <property type="nucleotide sequence ID" value="XM_005642512.1"/>
</dbReference>
<name>I0YI06_COCSC</name>
<dbReference type="EMBL" id="AGSI01000028">
    <property type="protein sequence ID" value="EIE18025.1"/>
    <property type="molecule type" value="Genomic_DNA"/>
</dbReference>
<feature type="compositionally biased region" description="Basic and acidic residues" evidence="1">
    <location>
        <begin position="40"/>
        <end position="55"/>
    </location>
</feature>
<feature type="region of interest" description="Disordered" evidence="1">
    <location>
        <begin position="40"/>
        <end position="62"/>
    </location>
</feature>
<dbReference type="AlphaFoldDB" id="I0YI06"/>
<sequence length="320" mass="36027">MKLTIRANMGVCALVNDVTALVGESVPGCNRTKWVLREKATSFTGSERERDRQDTPADEPNDDEYRQQLALHRAATAEQKIAASAADLDRTRRLLRTGLAAQQDLVQQKNEQRNLLTFKMREAKFEAANQRHGASLLKPRELRYERDRACDILDDPAHMCHELADAQDRVRQLSNEGPVETSSPRKKPVRSWGTLQINKMPAISKLYYSSMLASQWSSSNITGLPQPGKHQQHPGPIHTLLSASRYQLTPKLAVPHWPILPAQHMHLQYPRRSLISGRSAYRLRLPVAITWGAGEIGSSICTLSASIPVVLVKYIKWVNY</sequence>
<evidence type="ECO:0000313" key="2">
    <source>
        <dbReference type="EMBL" id="EIE18025.1"/>
    </source>
</evidence>
<accession>I0YI06</accession>
<proteinExistence type="predicted"/>
<dbReference type="KEGG" id="csl:COCSUDRAFT_45653"/>
<keyword evidence="3" id="KW-1185">Reference proteome</keyword>
<evidence type="ECO:0000313" key="3">
    <source>
        <dbReference type="Proteomes" id="UP000007264"/>
    </source>
</evidence>
<dbReference type="Proteomes" id="UP000007264">
    <property type="component" value="Unassembled WGS sequence"/>
</dbReference>
<reference evidence="2 3" key="1">
    <citation type="journal article" date="2012" name="Genome Biol.">
        <title>The genome of the polar eukaryotic microalga coccomyxa subellipsoidea reveals traits of cold adaptation.</title>
        <authorList>
            <person name="Blanc G."/>
            <person name="Agarkova I."/>
            <person name="Grimwood J."/>
            <person name="Kuo A."/>
            <person name="Brueggeman A."/>
            <person name="Dunigan D."/>
            <person name="Gurnon J."/>
            <person name="Ladunga I."/>
            <person name="Lindquist E."/>
            <person name="Lucas S."/>
            <person name="Pangilinan J."/>
            <person name="Proschold T."/>
            <person name="Salamov A."/>
            <person name="Schmutz J."/>
            <person name="Weeks D."/>
            <person name="Yamada T."/>
            <person name="Claverie J.M."/>
            <person name="Grigoriev I."/>
            <person name="Van Etten J."/>
            <person name="Lomsadze A."/>
            <person name="Borodovsky M."/>
        </authorList>
    </citation>
    <scope>NUCLEOTIDE SEQUENCE [LARGE SCALE GENOMIC DNA]</scope>
    <source>
        <strain evidence="2 3">C-169</strain>
    </source>
</reference>
<comment type="caution">
    <text evidence="2">The sequence shown here is derived from an EMBL/GenBank/DDBJ whole genome shotgun (WGS) entry which is preliminary data.</text>
</comment>
<evidence type="ECO:0000256" key="1">
    <source>
        <dbReference type="SAM" id="MobiDB-lite"/>
    </source>
</evidence>